<accession>A0ACC2F7E3</accession>
<gene>
    <name evidence="1" type="ORF">DPEC_G00335610</name>
</gene>
<evidence type="ECO:0000313" key="2">
    <source>
        <dbReference type="Proteomes" id="UP001157502"/>
    </source>
</evidence>
<dbReference type="Proteomes" id="UP001157502">
    <property type="component" value="Chromosome 33"/>
</dbReference>
<evidence type="ECO:0000313" key="1">
    <source>
        <dbReference type="EMBL" id="KAJ7987135.1"/>
    </source>
</evidence>
<keyword evidence="2" id="KW-1185">Reference proteome</keyword>
<organism evidence="1 2">
    <name type="scientific">Dallia pectoralis</name>
    <name type="common">Alaska blackfish</name>
    <dbReference type="NCBI Taxonomy" id="75939"/>
    <lineage>
        <taxon>Eukaryota</taxon>
        <taxon>Metazoa</taxon>
        <taxon>Chordata</taxon>
        <taxon>Craniata</taxon>
        <taxon>Vertebrata</taxon>
        <taxon>Euteleostomi</taxon>
        <taxon>Actinopterygii</taxon>
        <taxon>Neopterygii</taxon>
        <taxon>Teleostei</taxon>
        <taxon>Protacanthopterygii</taxon>
        <taxon>Esociformes</taxon>
        <taxon>Umbridae</taxon>
        <taxon>Dallia</taxon>
    </lineage>
</organism>
<name>A0ACC2F7E3_DALPE</name>
<reference evidence="1" key="1">
    <citation type="submission" date="2021-05" db="EMBL/GenBank/DDBJ databases">
        <authorList>
            <person name="Pan Q."/>
            <person name="Jouanno E."/>
            <person name="Zahm M."/>
            <person name="Klopp C."/>
            <person name="Cabau C."/>
            <person name="Louis A."/>
            <person name="Berthelot C."/>
            <person name="Parey E."/>
            <person name="Roest Crollius H."/>
            <person name="Montfort J."/>
            <person name="Robinson-Rechavi M."/>
            <person name="Bouchez O."/>
            <person name="Lampietro C."/>
            <person name="Lopez Roques C."/>
            <person name="Donnadieu C."/>
            <person name="Postlethwait J."/>
            <person name="Bobe J."/>
            <person name="Dillon D."/>
            <person name="Chandos A."/>
            <person name="von Hippel F."/>
            <person name="Guiguen Y."/>
        </authorList>
    </citation>
    <scope>NUCLEOTIDE SEQUENCE</scope>
    <source>
        <strain evidence="1">YG-Jan2019</strain>
    </source>
</reference>
<dbReference type="EMBL" id="CM055760">
    <property type="protein sequence ID" value="KAJ7987135.1"/>
    <property type="molecule type" value="Genomic_DNA"/>
</dbReference>
<protein>
    <submittedName>
        <fullName evidence="1">Uncharacterized protein</fullName>
    </submittedName>
</protein>
<sequence length="166" mass="19011">MPSQVQETRSKKVLIKIYLYHLFELQACPPAVKTGTFSPEQYVRRDSHQGKVVIAKGKSKEPVIVHHLCDNEKAEEPGVTRYYRLLGCSIKPRDRPVPLLSKRRDSHQGKVVIAKGKSKEPVIVHHLCDNEKAEEPGVTRYYRLLGCSIKPRDRHFGNERSPATRF</sequence>
<comment type="caution">
    <text evidence="1">The sequence shown here is derived from an EMBL/GenBank/DDBJ whole genome shotgun (WGS) entry which is preliminary data.</text>
</comment>
<proteinExistence type="predicted"/>